<dbReference type="PANTHER" id="PTHR31902:SF7">
    <property type="entry name" value="ALTERED INHERITANCE OF MITOCHONDRIA PROTEIN 32"/>
    <property type="match status" value="1"/>
</dbReference>
<dbReference type="InterPro" id="IPR036249">
    <property type="entry name" value="Thioredoxin-like_sf"/>
</dbReference>
<evidence type="ECO:0000313" key="4">
    <source>
        <dbReference type="Proteomes" id="UP001251528"/>
    </source>
</evidence>
<dbReference type="Pfam" id="PF06999">
    <property type="entry name" value="Suc_Fer-like"/>
    <property type="match status" value="1"/>
</dbReference>
<proteinExistence type="inferred from homology"/>
<protein>
    <recommendedName>
        <fullName evidence="2">Altered inheritance of mitochondria protein 32</fullName>
    </recommendedName>
</protein>
<evidence type="ECO:0000256" key="1">
    <source>
        <dbReference type="ARBA" id="ARBA00038208"/>
    </source>
</evidence>
<accession>A0AAJ0CFR8</accession>
<name>A0AAJ0CFR8_9HYPO</name>
<dbReference type="PANTHER" id="PTHR31902">
    <property type="entry name" value="ACTIN PATCHES DISTAL PROTEIN 1"/>
    <property type="match status" value="1"/>
</dbReference>
<evidence type="ECO:0000256" key="2">
    <source>
        <dbReference type="ARBA" id="ARBA00040895"/>
    </source>
</evidence>
<dbReference type="CDD" id="cd03062">
    <property type="entry name" value="TRX_Fd_Sucrase"/>
    <property type="match status" value="1"/>
</dbReference>
<dbReference type="EMBL" id="JASWJB010000368">
    <property type="protein sequence ID" value="KAK2591063.1"/>
    <property type="molecule type" value="Genomic_DNA"/>
</dbReference>
<dbReference type="InterPro" id="IPR009737">
    <property type="entry name" value="Aim32/Apd1-like"/>
</dbReference>
<gene>
    <name evidence="3" type="primary">AIM32</name>
    <name evidence="3" type="ORF">QQS21_011259</name>
</gene>
<dbReference type="Proteomes" id="UP001251528">
    <property type="component" value="Unassembled WGS sequence"/>
</dbReference>
<organism evidence="3 4">
    <name type="scientific">Conoideocrella luteorostrata</name>
    <dbReference type="NCBI Taxonomy" id="1105319"/>
    <lineage>
        <taxon>Eukaryota</taxon>
        <taxon>Fungi</taxon>
        <taxon>Dikarya</taxon>
        <taxon>Ascomycota</taxon>
        <taxon>Pezizomycotina</taxon>
        <taxon>Sordariomycetes</taxon>
        <taxon>Hypocreomycetidae</taxon>
        <taxon>Hypocreales</taxon>
        <taxon>Clavicipitaceae</taxon>
        <taxon>Conoideocrella</taxon>
    </lineage>
</organism>
<dbReference type="SUPFAM" id="SSF52833">
    <property type="entry name" value="Thioredoxin-like"/>
    <property type="match status" value="1"/>
</dbReference>
<dbReference type="AlphaFoldDB" id="A0AAJ0CFR8"/>
<keyword evidence="4" id="KW-1185">Reference proteome</keyword>
<dbReference type="Gene3D" id="3.40.30.10">
    <property type="entry name" value="Glutaredoxin"/>
    <property type="match status" value="1"/>
</dbReference>
<evidence type="ECO:0000313" key="3">
    <source>
        <dbReference type="EMBL" id="KAK2591063.1"/>
    </source>
</evidence>
<sequence length="301" mass="32704">MPDGLEIDHKSPLNGVISGYSEQVLVCTGRDDWASRIEEESGGDNLAADLKELFGRGGTYSDPFHNISVLNASFPSSSPPRQEVQSTSAYLLPSFKYVPFLPRVSFDSVQALAKGYLLPEKLHSAHDELSPIHRDRLTRKAAYQNLLLGVQDVQDVLVLICGHGGRDARCGIMGPLLRDEFEDKLGQADFEIARDAVQVDLGDATAQRIGGGAIGEKKIARVGLISHIGGHKFAGNVIVYIPPGHRGKDGEEHALAGCGIWYGRVQPEHVEGLVEETVSKGRVVADMFRGGIDSKRMILRI</sequence>
<reference evidence="3" key="1">
    <citation type="submission" date="2023-06" db="EMBL/GenBank/DDBJ databases">
        <title>Conoideocrella luteorostrata (Hypocreales: Clavicipitaceae), a potential biocontrol fungus for elongate hemlock scale in United States Christmas tree production areas.</title>
        <authorList>
            <person name="Barrett H."/>
            <person name="Lovett B."/>
            <person name="Macias A.M."/>
            <person name="Stajich J.E."/>
            <person name="Kasson M.T."/>
        </authorList>
    </citation>
    <scope>NUCLEOTIDE SEQUENCE</scope>
    <source>
        <strain evidence="3">ARSEF 14590</strain>
    </source>
</reference>
<comment type="similarity">
    <text evidence="1">Belongs to the AIM32 family.</text>
</comment>
<comment type="caution">
    <text evidence="3">The sequence shown here is derived from an EMBL/GenBank/DDBJ whole genome shotgun (WGS) entry which is preliminary data.</text>
</comment>